<dbReference type="Proteomes" id="UP000316598">
    <property type="component" value="Unassembled WGS sequence"/>
</dbReference>
<dbReference type="InterPro" id="IPR004155">
    <property type="entry name" value="PBS_lyase_HEAT"/>
</dbReference>
<dbReference type="InterPro" id="IPR011042">
    <property type="entry name" value="6-blade_b-propeller_TolB-like"/>
</dbReference>
<evidence type="ECO:0000256" key="2">
    <source>
        <dbReference type="ARBA" id="ARBA00022723"/>
    </source>
</evidence>
<evidence type="ECO:0000313" key="7">
    <source>
        <dbReference type="Proteomes" id="UP000316598"/>
    </source>
</evidence>
<proteinExistence type="predicted"/>
<dbReference type="SUPFAM" id="SSF50952">
    <property type="entry name" value="Soluble quinoprotein glucose dehydrogenase"/>
    <property type="match status" value="1"/>
</dbReference>
<evidence type="ECO:0000259" key="5">
    <source>
        <dbReference type="PROSITE" id="PS51007"/>
    </source>
</evidence>
<dbReference type="InterPro" id="IPR036909">
    <property type="entry name" value="Cyt_c-like_dom_sf"/>
</dbReference>
<dbReference type="RefSeq" id="WP_242631831.1">
    <property type="nucleotide sequence ID" value="NZ_SJPI01000001.1"/>
</dbReference>
<dbReference type="PROSITE" id="PS51007">
    <property type="entry name" value="CYTC"/>
    <property type="match status" value="1"/>
</dbReference>
<organism evidence="6 7">
    <name type="scientific">Rubripirellula amarantea</name>
    <dbReference type="NCBI Taxonomy" id="2527999"/>
    <lineage>
        <taxon>Bacteria</taxon>
        <taxon>Pseudomonadati</taxon>
        <taxon>Planctomycetota</taxon>
        <taxon>Planctomycetia</taxon>
        <taxon>Pirellulales</taxon>
        <taxon>Pirellulaceae</taxon>
        <taxon>Rubripirellula</taxon>
    </lineage>
</organism>
<dbReference type="NCBIfam" id="TIGR02603">
    <property type="entry name" value="CxxCH_TIGR02603"/>
    <property type="match status" value="1"/>
</dbReference>
<reference evidence="6 7" key="1">
    <citation type="submission" date="2019-02" db="EMBL/GenBank/DDBJ databases">
        <title>Deep-cultivation of Planctomycetes and their phenomic and genomic characterization uncovers novel biology.</title>
        <authorList>
            <person name="Wiegand S."/>
            <person name="Jogler M."/>
            <person name="Boedeker C."/>
            <person name="Pinto D."/>
            <person name="Vollmers J."/>
            <person name="Rivas-Marin E."/>
            <person name="Kohn T."/>
            <person name="Peeters S.H."/>
            <person name="Heuer A."/>
            <person name="Rast P."/>
            <person name="Oberbeckmann S."/>
            <person name="Bunk B."/>
            <person name="Jeske O."/>
            <person name="Meyerdierks A."/>
            <person name="Storesund J.E."/>
            <person name="Kallscheuer N."/>
            <person name="Luecker S."/>
            <person name="Lage O.M."/>
            <person name="Pohl T."/>
            <person name="Merkel B.J."/>
            <person name="Hornburger P."/>
            <person name="Mueller R.-W."/>
            <person name="Bruemmer F."/>
            <person name="Labrenz M."/>
            <person name="Spormann A.M."/>
            <person name="Op Den Camp H."/>
            <person name="Overmann J."/>
            <person name="Amann R."/>
            <person name="Jetten M.S.M."/>
            <person name="Mascher T."/>
            <person name="Medema M.H."/>
            <person name="Devos D.P."/>
            <person name="Kaster A.-K."/>
            <person name="Ovreas L."/>
            <person name="Rohde M."/>
            <person name="Galperin M.Y."/>
            <person name="Jogler C."/>
        </authorList>
    </citation>
    <scope>NUCLEOTIDE SEQUENCE [LARGE SCALE GENOMIC DNA]</scope>
    <source>
        <strain evidence="6 7">Pla22</strain>
    </source>
</reference>
<dbReference type="SUPFAM" id="SSF48371">
    <property type="entry name" value="ARM repeat"/>
    <property type="match status" value="1"/>
</dbReference>
<dbReference type="Pfam" id="PF23500">
    <property type="entry name" value="DUF7133"/>
    <property type="match status" value="1"/>
</dbReference>
<feature type="domain" description="Cytochrome c" evidence="5">
    <location>
        <begin position="982"/>
        <end position="1119"/>
    </location>
</feature>
<dbReference type="InterPro" id="IPR011989">
    <property type="entry name" value="ARM-like"/>
</dbReference>
<dbReference type="InterPro" id="IPR009056">
    <property type="entry name" value="Cyt_c-like_dom"/>
</dbReference>
<comment type="caution">
    <text evidence="6">The sequence shown here is derived from an EMBL/GenBank/DDBJ whole genome shotgun (WGS) entry which is preliminary data.</text>
</comment>
<keyword evidence="3 4" id="KW-0408">Iron</keyword>
<dbReference type="InterPro" id="IPR013427">
    <property type="entry name" value="Haem-bd_dom_put"/>
</dbReference>
<dbReference type="PANTHER" id="PTHR33546:SF1">
    <property type="entry name" value="LARGE, MULTIFUNCTIONAL SECRETED PROTEIN"/>
    <property type="match status" value="1"/>
</dbReference>
<dbReference type="EMBL" id="SJPI01000001">
    <property type="protein sequence ID" value="TWT53663.1"/>
    <property type="molecule type" value="Genomic_DNA"/>
</dbReference>
<evidence type="ECO:0000256" key="1">
    <source>
        <dbReference type="ARBA" id="ARBA00022617"/>
    </source>
</evidence>
<name>A0A5C5WUI9_9BACT</name>
<dbReference type="AlphaFoldDB" id="A0A5C5WUI9"/>
<dbReference type="Pfam" id="PF13646">
    <property type="entry name" value="HEAT_2"/>
    <property type="match status" value="1"/>
</dbReference>
<dbReference type="InterPro" id="IPR013428">
    <property type="entry name" value="Membrane-bound_put_N"/>
</dbReference>
<dbReference type="PANTHER" id="PTHR33546">
    <property type="entry name" value="LARGE, MULTIFUNCTIONAL SECRETED PROTEIN-RELATED"/>
    <property type="match status" value="1"/>
</dbReference>
<gene>
    <name evidence="6" type="ORF">Pla22_12930</name>
</gene>
<keyword evidence="2 4" id="KW-0479">Metal-binding</keyword>
<dbReference type="InterPro" id="IPR011041">
    <property type="entry name" value="Quinoprot_gluc/sorb_DH_b-prop"/>
</dbReference>
<dbReference type="Gene3D" id="1.25.10.10">
    <property type="entry name" value="Leucine-rich Repeat Variant"/>
    <property type="match status" value="2"/>
</dbReference>
<dbReference type="InterPro" id="IPR055557">
    <property type="entry name" value="DUF7133"/>
</dbReference>
<keyword evidence="7" id="KW-1185">Reference proteome</keyword>
<sequence length="1129" mass="122116">MPSSETQRLWIQPHGYLLRMFACIVSLASLGFVSHAVWAADFEQPEALEPAIAEASSEAEDGLSGIKIRDGWEISLVAAEPDVANIVAFDIDNRGVFYVCESFRQSRGVTDNRAHDEQWLLADLASQTVQDRIDYHKRLLGDAAITYAQHDDRVRRLVDTDGDGRVDQSTILASGFNRIEEGTGASVLARGSDIYYTNIPKLWKLVDKDDDGIADERIVLSDGYGVRVAFRGHDLHGLVIGPDGMLYFSIGDRGYHITTKDGRVLANSESGAVFRCELDGTNLEVVATGMRNPQELAFNDQGDLFSVDNNSDSGDQARIIQVLEGGDSGWRMHYQYLADRGPFNRERIWEPLHTEQPAYIVPPIANFTDGPSGLAYYPGTGFGDQLKDQFLICDFRGGPANSGIRSFRLEADGAYYKVAEDSDPIWTVLATDVAFGPDGALYVSDWVDGWEGLGKGRMYRVCDPKEADTPIVEEVRELLGSDWSAMANTALVDLLSHVDRRVRLEAQWQLALRGDLDSFLKLASDSSAGGLGRLHAVWGAGQIARKDSNARSAVATSLVPILKDNDPVLRAAVAKLLGNYGTVELAPAIATLMADGTPRVVYSAIMALAKLKSDSAYDLVVKQLEVANNQDPVLRHAGVMYLASAVSADKVASLAAHPNPSVRRAAVVALRRTKSDLIAKFLDDSESLVVLEAARAIHDLPLPIVMPSLAALIDKPMSDPELIRRVINANYRLGKQSGADALGRYAANVAAPEAMRIEALDSLANWYEPDPRDRVLNSYRPLSTRLEDEAAKGLEPHINSLMTAKNTIREKTISVAASLGIKKIAPSLVARVSDKDGQASERANALDALAKLDSAKAVELARGVKLLPSSELVLAALKVLAKHDRVGSLKVFIEAADSRDGQVSGLGWDILATVSDPAADAKIAQGVQHYLDGKLSADVHLNVLEAAKDRIAGPLQQALSSHQEQLAQSDPLAPWLASLQGGDPAKGGALFTGKTELSCVRCHKVDRAGGEVGPNLTVIGKAKDRRYLLEAIAIPDAKIAEGFETAVIANDSGQVFTGIVKTEDDEAVTLIQSDGSEVRIYTDEIVARKKGNSSMPSDLTKYMTARELRDLVAYLASLQVDSRAATDTE</sequence>
<evidence type="ECO:0000256" key="4">
    <source>
        <dbReference type="PROSITE-ProRule" id="PRU00433"/>
    </source>
</evidence>
<evidence type="ECO:0000256" key="3">
    <source>
        <dbReference type="ARBA" id="ARBA00023004"/>
    </source>
</evidence>
<evidence type="ECO:0000313" key="6">
    <source>
        <dbReference type="EMBL" id="TWT53663.1"/>
    </source>
</evidence>
<protein>
    <submittedName>
        <fullName evidence="6">Cytochrome c</fullName>
    </submittedName>
</protein>
<accession>A0A5C5WUI9</accession>
<dbReference type="Gene3D" id="2.120.10.30">
    <property type="entry name" value="TolB, C-terminal domain"/>
    <property type="match status" value="1"/>
</dbReference>
<dbReference type="GO" id="GO:0020037">
    <property type="term" value="F:heme binding"/>
    <property type="evidence" value="ECO:0007669"/>
    <property type="project" value="InterPro"/>
</dbReference>
<dbReference type="SMART" id="SM00567">
    <property type="entry name" value="EZ_HEAT"/>
    <property type="match status" value="3"/>
</dbReference>
<keyword evidence="1 4" id="KW-0349">Heme</keyword>
<dbReference type="InterPro" id="IPR016024">
    <property type="entry name" value="ARM-type_fold"/>
</dbReference>
<dbReference type="GO" id="GO:0046872">
    <property type="term" value="F:metal ion binding"/>
    <property type="evidence" value="ECO:0007669"/>
    <property type="project" value="UniProtKB-KW"/>
</dbReference>
<dbReference type="SUPFAM" id="SSF46626">
    <property type="entry name" value="Cytochrome c"/>
    <property type="match status" value="1"/>
</dbReference>
<dbReference type="Gene3D" id="1.10.760.10">
    <property type="entry name" value="Cytochrome c-like domain"/>
    <property type="match status" value="1"/>
</dbReference>
<dbReference type="NCBIfam" id="TIGR02604">
    <property type="entry name" value="Piru_Ver_Nterm"/>
    <property type="match status" value="1"/>
</dbReference>
<dbReference type="GO" id="GO:0009055">
    <property type="term" value="F:electron transfer activity"/>
    <property type="evidence" value="ECO:0007669"/>
    <property type="project" value="InterPro"/>
</dbReference>